<dbReference type="EMBL" id="FJ577793">
    <property type="protein sequence ID" value="ACO88898.1"/>
    <property type="molecule type" value="Genomic_DNA"/>
</dbReference>
<dbReference type="PRINTS" id="PR00411">
    <property type="entry name" value="PNDRDTASEI"/>
</dbReference>
<organism evidence="7">
    <name type="scientific">Microbacterium sp. MA1</name>
    <dbReference type="NCBI Taxonomy" id="614068"/>
    <lineage>
        <taxon>Bacteria</taxon>
        <taxon>Bacillati</taxon>
        <taxon>Actinomycetota</taxon>
        <taxon>Actinomycetes</taxon>
        <taxon>Micrococcales</taxon>
        <taxon>Microbacteriaceae</taxon>
        <taxon>Microbacterium</taxon>
    </lineage>
</organism>
<feature type="domain" description="Reductase C-terminal" evidence="6">
    <location>
        <begin position="256"/>
        <end position="323"/>
    </location>
</feature>
<sequence length="329" mass="35350">MEWRLGVTAVAADLDARTITLSDEEIVSYDGLVIATGVSSRRLSAPGPTRGRTVLRALEHSSAVRAALQPGKRLVSLGAGFIGCEVAATARKLGCEVDIVAIDPAPMFIPLGQEVGSEIQRRHEATGIRFHLGHTIVETTGDDRVEGVVLEDGTRLEADILLETIGSIPNTQWLDGNDLDLANGVLCDPYLRAGGRPGVVVVGDVARFANPLFNAPPLRIEHWQTAIDTAGFAARTLLSDLGVTDEEPPPVSIMPWFWSDQGEVRLTSYGMLGLGNRTEILEGELNGDCAVAYYRDDEAVGVALIGMKQKAARYKRWLSDARKAVLANA</sequence>
<protein>
    <submittedName>
        <fullName evidence="7">Putative ferrodoxin reductase</fullName>
    </submittedName>
</protein>
<keyword evidence="3" id="KW-0274">FAD</keyword>
<dbReference type="SUPFAM" id="SSF51905">
    <property type="entry name" value="FAD/NAD(P)-binding domain"/>
    <property type="match status" value="1"/>
</dbReference>
<evidence type="ECO:0000256" key="2">
    <source>
        <dbReference type="ARBA" id="ARBA00022630"/>
    </source>
</evidence>
<geneLocation type="plasmid" evidence="7">
    <name>pMA1</name>
</geneLocation>
<dbReference type="SUPFAM" id="SSF55424">
    <property type="entry name" value="FAD/NAD-linked reductases, dimerisation (C-terminal) domain"/>
    <property type="match status" value="1"/>
</dbReference>
<reference evidence="7" key="1">
    <citation type="submission" date="2008-12" db="EMBL/GenBank/DDBJ databases">
        <authorList>
            <person name="Andeer P."/>
            <person name="Stahl D.A."/>
            <person name="Bruce N.C."/>
            <person name="Strand S.E."/>
        </authorList>
    </citation>
    <scope>NUCLEOTIDE SEQUENCE</scope>
    <source>
        <strain evidence="7">MA1</strain>
        <plasmid evidence="7">pMA1</plasmid>
    </source>
</reference>
<keyword evidence="4" id="KW-0560">Oxidoreductase</keyword>
<feature type="domain" description="FAD/NAD(P)-binding" evidence="5">
    <location>
        <begin position="2"/>
        <end position="230"/>
    </location>
</feature>
<dbReference type="GO" id="GO:0016651">
    <property type="term" value="F:oxidoreductase activity, acting on NAD(P)H"/>
    <property type="evidence" value="ECO:0007669"/>
    <property type="project" value="TreeGrafter"/>
</dbReference>
<evidence type="ECO:0000313" key="7">
    <source>
        <dbReference type="EMBL" id="ACO88898.1"/>
    </source>
</evidence>
<comment type="cofactor">
    <cofactor evidence="1">
        <name>FAD</name>
        <dbReference type="ChEBI" id="CHEBI:57692"/>
    </cofactor>
</comment>
<proteinExistence type="predicted"/>
<evidence type="ECO:0000256" key="3">
    <source>
        <dbReference type="ARBA" id="ARBA00022827"/>
    </source>
</evidence>
<name>C3UN07_9MICO</name>
<dbReference type="Pfam" id="PF14759">
    <property type="entry name" value="Reductase_C"/>
    <property type="match status" value="1"/>
</dbReference>
<dbReference type="InterPro" id="IPR016156">
    <property type="entry name" value="FAD/NAD-linked_Rdtase_dimer_sf"/>
</dbReference>
<dbReference type="PANTHER" id="PTHR43557">
    <property type="entry name" value="APOPTOSIS-INDUCING FACTOR 1"/>
    <property type="match status" value="1"/>
</dbReference>
<dbReference type="Gene3D" id="3.30.390.30">
    <property type="match status" value="1"/>
</dbReference>
<evidence type="ECO:0000256" key="4">
    <source>
        <dbReference type="ARBA" id="ARBA00023002"/>
    </source>
</evidence>
<evidence type="ECO:0000259" key="6">
    <source>
        <dbReference type="Pfam" id="PF14759"/>
    </source>
</evidence>
<dbReference type="PRINTS" id="PR00368">
    <property type="entry name" value="FADPNR"/>
</dbReference>
<dbReference type="Gene3D" id="3.50.50.60">
    <property type="entry name" value="FAD/NAD(P)-binding domain"/>
    <property type="match status" value="2"/>
</dbReference>
<evidence type="ECO:0000256" key="1">
    <source>
        <dbReference type="ARBA" id="ARBA00001974"/>
    </source>
</evidence>
<evidence type="ECO:0000259" key="5">
    <source>
        <dbReference type="Pfam" id="PF07992"/>
    </source>
</evidence>
<keyword evidence="7" id="KW-0614">Plasmid</keyword>
<dbReference type="GO" id="GO:0005737">
    <property type="term" value="C:cytoplasm"/>
    <property type="evidence" value="ECO:0007669"/>
    <property type="project" value="TreeGrafter"/>
</dbReference>
<keyword evidence="2" id="KW-0285">Flavoprotein</keyword>
<reference evidence="7" key="2">
    <citation type="journal article" date="2009" name="Appl. Environ. Microbiol.">
        <title>Lateral transfer of genes for hexahydro-1,3,5-trinitro-1,3,5-triazine (RDX) degradation.</title>
        <authorList>
            <person name="Andeer P.F."/>
            <person name="Stahl D.A."/>
            <person name="Bruce N.C."/>
            <person name="Strand S.E."/>
        </authorList>
    </citation>
    <scope>NUCLEOTIDE SEQUENCE</scope>
    <source>
        <strain evidence="7">MA1</strain>
        <plasmid evidence="7">pMA1</plasmid>
    </source>
</reference>
<dbReference type="InterPro" id="IPR023753">
    <property type="entry name" value="FAD/NAD-binding_dom"/>
</dbReference>
<accession>C3UN07</accession>
<dbReference type="PANTHER" id="PTHR43557:SF2">
    <property type="entry name" value="RIESKE DOMAIN-CONTAINING PROTEIN-RELATED"/>
    <property type="match status" value="1"/>
</dbReference>
<dbReference type="AlphaFoldDB" id="C3UN07"/>
<dbReference type="InterPro" id="IPR050446">
    <property type="entry name" value="FAD-oxidoreductase/Apoptosis"/>
</dbReference>
<dbReference type="InterPro" id="IPR028202">
    <property type="entry name" value="Reductase_C"/>
</dbReference>
<dbReference type="Pfam" id="PF07992">
    <property type="entry name" value="Pyr_redox_2"/>
    <property type="match status" value="1"/>
</dbReference>
<dbReference type="InterPro" id="IPR036188">
    <property type="entry name" value="FAD/NAD-bd_sf"/>
</dbReference>